<dbReference type="PaxDb" id="4097-A0A1S4ABZ5"/>
<evidence type="ECO:0000313" key="1">
    <source>
        <dbReference type="Proteomes" id="UP000790787"/>
    </source>
</evidence>
<accession>A0A1S4ABZ5</accession>
<evidence type="ECO:0000313" key="2">
    <source>
        <dbReference type="RefSeq" id="XP_016474190.2"/>
    </source>
</evidence>
<gene>
    <name evidence="2" type="primary">LOC107795997</name>
</gene>
<dbReference type="Proteomes" id="UP000790787">
    <property type="component" value="Chromosome 2"/>
</dbReference>
<organism evidence="1 2">
    <name type="scientific">Nicotiana tabacum</name>
    <name type="common">Common tobacco</name>
    <dbReference type="NCBI Taxonomy" id="4097"/>
    <lineage>
        <taxon>Eukaryota</taxon>
        <taxon>Viridiplantae</taxon>
        <taxon>Streptophyta</taxon>
        <taxon>Embryophyta</taxon>
        <taxon>Tracheophyta</taxon>
        <taxon>Spermatophyta</taxon>
        <taxon>Magnoliopsida</taxon>
        <taxon>eudicotyledons</taxon>
        <taxon>Gunneridae</taxon>
        <taxon>Pentapetalae</taxon>
        <taxon>asterids</taxon>
        <taxon>lamiids</taxon>
        <taxon>Solanales</taxon>
        <taxon>Solanaceae</taxon>
        <taxon>Nicotianoideae</taxon>
        <taxon>Nicotianeae</taxon>
        <taxon>Nicotiana</taxon>
    </lineage>
</organism>
<reference evidence="2" key="2">
    <citation type="submission" date="2025-08" db="UniProtKB">
        <authorList>
            <consortium name="RefSeq"/>
        </authorList>
    </citation>
    <scope>IDENTIFICATION</scope>
    <source>
        <tissue evidence="2">Leaf</tissue>
    </source>
</reference>
<dbReference type="RefSeq" id="XP_016474190.1">
    <property type="nucleotide sequence ID" value="XM_016618704.1"/>
</dbReference>
<sequence length="270" mass="29061">MGLQMQQHAGEGAAALHDYGRQVAEVAARTLQRAREDQRLGHDPAYVTPEQYQQGRGVARGRGAPRGRAASRGRSGRRGGGPQQGGVEAPIDEVGADLPGDLHEPDEYPTSMPSYNLGMQLIPGTSQVTPSGPLLIMGTDLTGEDWEEYFPGSSIAAEDRPTRDLDSGRRLSYGSSSQGRASSPPVTEAHLCDVDMVATDDYIQEPDETMVSTRPTTPSTNPASTTDDHATAHPVIKRRRDEDDPDSIAGRDGMRLRPAAALKHTCCRTY</sequence>
<dbReference type="KEGG" id="nta:107795997"/>
<protein>
    <submittedName>
        <fullName evidence="2">Uncharacterized protein LOC107795997</fullName>
    </submittedName>
</protein>
<dbReference type="RefSeq" id="XP_016474190.2">
    <property type="nucleotide sequence ID" value="XM_016618704.2"/>
</dbReference>
<proteinExistence type="predicted"/>
<dbReference type="AlphaFoldDB" id="A0A1S4ABZ5"/>
<name>A0A1S4ABZ5_TOBAC</name>
<keyword evidence="1" id="KW-1185">Reference proteome</keyword>
<dbReference type="GeneID" id="107795997"/>
<reference evidence="1" key="1">
    <citation type="journal article" date="2014" name="Nat. Commun.">
        <title>The tobacco genome sequence and its comparison with those of tomato and potato.</title>
        <authorList>
            <person name="Sierro N."/>
            <person name="Battey J.N."/>
            <person name="Ouadi S."/>
            <person name="Bakaher N."/>
            <person name="Bovet L."/>
            <person name="Willig A."/>
            <person name="Goepfert S."/>
            <person name="Peitsch M.C."/>
            <person name="Ivanov N.V."/>
        </authorList>
    </citation>
    <scope>NUCLEOTIDE SEQUENCE [LARGE SCALE GENOMIC DNA]</scope>
</reference>